<gene>
    <name evidence="1" type="ORF">DRB17_05315</name>
</gene>
<dbReference type="EMBL" id="QPMH01000003">
    <property type="protein sequence ID" value="RDD63185.1"/>
    <property type="molecule type" value="Genomic_DNA"/>
</dbReference>
<dbReference type="AlphaFoldDB" id="A0A369TFM4"/>
<proteinExistence type="predicted"/>
<comment type="caution">
    <text evidence="1">The sequence shown here is derived from an EMBL/GenBank/DDBJ whole genome shotgun (WGS) entry which is preliminary data.</text>
</comment>
<protein>
    <submittedName>
        <fullName evidence="1">Uncharacterized protein</fullName>
    </submittedName>
</protein>
<evidence type="ECO:0000313" key="1">
    <source>
        <dbReference type="EMBL" id="RDD63185.1"/>
    </source>
</evidence>
<dbReference type="RefSeq" id="WP_114581136.1">
    <property type="nucleotide sequence ID" value="NZ_QPMH01000003.1"/>
</dbReference>
<name>A0A369TFM4_9PROT</name>
<sequence length="295" mass="32501">MITLSFEGWFQYRMATDPDPTDSRRGLSGYTFALPGEPDFDGVLHLQADEPGVCQRDFGPCSPTNPKVGVQVRAATRNGDPLPELVGADVMLPGARLEERNGIVVRDDMFPIDPLQIQVRKNGTMLLDRTDLLDPEDPGLTILMANGKQIERRQCAGMTRNSFEVAEATGLPNATNAALVENRDGRRESLELLLAETEDPVRRAALETRIAQLRIVRQWWNLSAKEDTGVKPIDRRAYTLALQAFGWNIPINGPVAANTLGGDAEQHWPLSFWLGGWDGDALCGYIRGQLAIPLA</sequence>
<accession>A0A369TFM4</accession>
<evidence type="ECO:0000313" key="2">
    <source>
        <dbReference type="Proteomes" id="UP000253941"/>
    </source>
</evidence>
<dbReference type="Proteomes" id="UP000253941">
    <property type="component" value="Unassembled WGS sequence"/>
</dbReference>
<keyword evidence="2" id="KW-1185">Reference proteome</keyword>
<organism evidence="1 2">
    <name type="scientific">Ferruginivarius sediminum</name>
    <dbReference type="NCBI Taxonomy" id="2661937"/>
    <lineage>
        <taxon>Bacteria</taxon>
        <taxon>Pseudomonadati</taxon>
        <taxon>Pseudomonadota</taxon>
        <taxon>Alphaproteobacteria</taxon>
        <taxon>Rhodospirillales</taxon>
        <taxon>Rhodospirillaceae</taxon>
        <taxon>Ferruginivarius</taxon>
    </lineage>
</organism>
<reference evidence="1 2" key="1">
    <citation type="submission" date="2018-07" db="EMBL/GenBank/DDBJ databases">
        <title>Venubactetium sediminum gen. nov., sp. nov., isolated from a marine solar saltern.</title>
        <authorList>
            <person name="Wang S."/>
        </authorList>
    </citation>
    <scope>NUCLEOTIDE SEQUENCE [LARGE SCALE GENOMIC DNA]</scope>
    <source>
        <strain evidence="1 2">WD2A32</strain>
    </source>
</reference>